<dbReference type="EnsemblMetazoa" id="CLYHEMT023978.1">
    <property type="protein sequence ID" value="CLYHEMP023978.1"/>
    <property type="gene ID" value="CLYHEMG023978"/>
</dbReference>
<name>A0A7M5XIR1_9CNID</name>
<organism evidence="1 2">
    <name type="scientific">Clytia hemisphaerica</name>
    <dbReference type="NCBI Taxonomy" id="252671"/>
    <lineage>
        <taxon>Eukaryota</taxon>
        <taxon>Metazoa</taxon>
        <taxon>Cnidaria</taxon>
        <taxon>Hydrozoa</taxon>
        <taxon>Hydroidolina</taxon>
        <taxon>Leptothecata</taxon>
        <taxon>Obeliida</taxon>
        <taxon>Clytiidae</taxon>
        <taxon>Clytia</taxon>
    </lineage>
</organism>
<accession>A0A7M5XIR1</accession>
<evidence type="ECO:0000313" key="2">
    <source>
        <dbReference type="Proteomes" id="UP000594262"/>
    </source>
</evidence>
<sequence>MLVAKRIRTAKQINDFEESGIVIKVKFDDGFISEKDSLSLKFTTTNNIDSVPKDASSKAFGQIEIPDGRLVPADELESGLNGFALYEGKFYMCTILNVRTGNKRSNQTLFSFHIHTACPKEALSFHILQCTRFEIFCRTKFCRFF</sequence>
<reference evidence="1" key="1">
    <citation type="submission" date="2021-01" db="UniProtKB">
        <authorList>
            <consortium name="EnsemblMetazoa"/>
        </authorList>
    </citation>
    <scope>IDENTIFICATION</scope>
</reference>
<evidence type="ECO:0000313" key="1">
    <source>
        <dbReference type="EnsemblMetazoa" id="CLYHEMP023978.1"/>
    </source>
</evidence>
<proteinExistence type="predicted"/>
<dbReference type="Proteomes" id="UP000594262">
    <property type="component" value="Unplaced"/>
</dbReference>
<dbReference type="AlphaFoldDB" id="A0A7M5XIR1"/>
<protein>
    <submittedName>
        <fullName evidence="1">Uncharacterized protein</fullName>
    </submittedName>
</protein>
<keyword evidence="2" id="KW-1185">Reference proteome</keyword>